<dbReference type="RefSeq" id="WP_104415512.1">
    <property type="nucleotide sequence ID" value="NZ_PTIT01000005.1"/>
</dbReference>
<protein>
    <submittedName>
        <fullName evidence="13">Winged helix family two component transcriptional regulator</fullName>
    </submittedName>
</protein>
<evidence type="ECO:0000259" key="11">
    <source>
        <dbReference type="PROSITE" id="PS51755"/>
    </source>
</evidence>
<evidence type="ECO:0000256" key="8">
    <source>
        <dbReference type="PROSITE-ProRule" id="PRU00169"/>
    </source>
</evidence>
<dbReference type="GO" id="GO:0005829">
    <property type="term" value="C:cytosol"/>
    <property type="evidence" value="ECO:0007669"/>
    <property type="project" value="TreeGrafter"/>
</dbReference>
<feature type="modified residue" description="4-aspartylphosphate" evidence="8">
    <location>
        <position position="61"/>
    </location>
</feature>
<dbReference type="GO" id="GO:0000156">
    <property type="term" value="F:phosphorelay response regulator activity"/>
    <property type="evidence" value="ECO:0007669"/>
    <property type="project" value="TreeGrafter"/>
</dbReference>
<evidence type="ECO:0000256" key="3">
    <source>
        <dbReference type="ARBA" id="ARBA00022553"/>
    </source>
</evidence>
<dbReference type="GO" id="GO:0042802">
    <property type="term" value="F:identical protein binding"/>
    <property type="evidence" value="ECO:0007669"/>
    <property type="project" value="UniProtKB-ARBA"/>
</dbReference>
<dbReference type="CDD" id="cd00383">
    <property type="entry name" value="trans_reg_C"/>
    <property type="match status" value="1"/>
</dbReference>
<name>A0A2S6G8N2_9GAMM</name>
<keyword evidence="7" id="KW-0804">Transcription</keyword>
<dbReference type="PROSITE" id="PS50110">
    <property type="entry name" value="RESPONSE_REGULATORY"/>
    <property type="match status" value="1"/>
</dbReference>
<evidence type="ECO:0000313" key="15">
    <source>
        <dbReference type="Proteomes" id="UP000239648"/>
    </source>
</evidence>
<dbReference type="Gene3D" id="3.40.50.2300">
    <property type="match status" value="1"/>
</dbReference>
<dbReference type="AlphaFoldDB" id="A0A2S6G8N2"/>
<dbReference type="PANTHER" id="PTHR48111">
    <property type="entry name" value="REGULATOR OF RPOS"/>
    <property type="match status" value="1"/>
</dbReference>
<dbReference type="InterPro" id="IPR039420">
    <property type="entry name" value="WalR-like"/>
</dbReference>
<dbReference type="EMBL" id="PTIU01000005">
    <property type="protein sequence ID" value="PPK55571.1"/>
    <property type="molecule type" value="Genomic_DNA"/>
</dbReference>
<keyword evidence="5" id="KW-0805">Transcription regulation</keyword>
<dbReference type="SMART" id="SM00448">
    <property type="entry name" value="REC"/>
    <property type="match status" value="1"/>
</dbReference>
<dbReference type="InterPro" id="IPR011006">
    <property type="entry name" value="CheY-like_superfamily"/>
</dbReference>
<dbReference type="GO" id="GO:0000987">
    <property type="term" value="F:cis-regulatory region sequence-specific DNA binding"/>
    <property type="evidence" value="ECO:0007669"/>
    <property type="project" value="UniProtKB-ARBA"/>
</dbReference>
<evidence type="ECO:0000256" key="6">
    <source>
        <dbReference type="ARBA" id="ARBA00023125"/>
    </source>
</evidence>
<evidence type="ECO:0000256" key="1">
    <source>
        <dbReference type="ARBA" id="ARBA00004496"/>
    </source>
</evidence>
<evidence type="ECO:0000259" key="10">
    <source>
        <dbReference type="PROSITE" id="PS50110"/>
    </source>
</evidence>
<dbReference type="Proteomes" id="UP000239446">
    <property type="component" value="Unassembled WGS sequence"/>
</dbReference>
<dbReference type="GO" id="GO:0032993">
    <property type="term" value="C:protein-DNA complex"/>
    <property type="evidence" value="ECO:0007669"/>
    <property type="project" value="TreeGrafter"/>
</dbReference>
<dbReference type="Gene3D" id="1.10.10.10">
    <property type="entry name" value="Winged helix-like DNA-binding domain superfamily/Winged helix DNA-binding domain"/>
    <property type="match status" value="1"/>
</dbReference>
<comment type="caution">
    <text evidence="13">The sequence shown here is derived from an EMBL/GenBank/DDBJ whole genome shotgun (WGS) entry which is preliminary data.</text>
</comment>
<evidence type="ECO:0000256" key="2">
    <source>
        <dbReference type="ARBA" id="ARBA00022490"/>
    </source>
</evidence>
<feature type="DNA-binding region" description="OmpR/PhoB-type" evidence="9">
    <location>
        <begin position="137"/>
        <end position="238"/>
    </location>
</feature>
<dbReference type="PANTHER" id="PTHR48111:SF50">
    <property type="entry name" value="KDP OPERON TRANSCRIPTIONAL REGULATORY PROTEIN KDPE"/>
    <property type="match status" value="1"/>
</dbReference>
<proteinExistence type="predicted"/>
<dbReference type="PROSITE" id="PS51755">
    <property type="entry name" value="OMPR_PHOB"/>
    <property type="match status" value="1"/>
</dbReference>
<evidence type="ECO:0000313" key="14">
    <source>
        <dbReference type="Proteomes" id="UP000239446"/>
    </source>
</evidence>
<keyword evidence="2" id="KW-0963">Cytoplasm</keyword>
<dbReference type="CDD" id="cd17620">
    <property type="entry name" value="REC_OmpR_KdpE-like"/>
    <property type="match status" value="1"/>
</dbReference>
<reference evidence="12 15" key="1">
    <citation type="submission" date="2018-02" db="EMBL/GenBank/DDBJ databases">
        <title>Deep subsurface shale carbon reservoir microbial communities from Ohio and West Virginia, USA.</title>
        <authorList>
            <person name="Wrighton K."/>
        </authorList>
    </citation>
    <scope>NUCLEOTIDE SEQUENCE [LARGE SCALE GENOMIC DNA]</scope>
    <source>
        <strain evidence="12 15">UTICA-S1B6</strain>
    </source>
</reference>
<evidence type="ECO:0000313" key="12">
    <source>
        <dbReference type="EMBL" id="PPK52598.1"/>
    </source>
</evidence>
<evidence type="ECO:0000256" key="5">
    <source>
        <dbReference type="ARBA" id="ARBA00023015"/>
    </source>
</evidence>
<sequence>MTVPAQNRDTPCILIIDDEPQIRHFLRISLRTEGYELIEAEDGETGLGLCARHSPDLVILDLGLPDMDGSEVLAGLREWSSAPVIILSVRDRELEKVKALDLGANDYVTKPFGIDELLARVRTQLRSWQQQNASTQDTPVLFDDGALYIDLSTRKVMVKGEHVRLTPKEFSVLKVLMLATGKIVTQSQLLKDIWGPTHTRDTHYLRILIGRLRQKLGDDPTEQHYIQTEPGVGYRFAGSDDTSDT</sequence>
<dbReference type="Gene3D" id="6.10.250.690">
    <property type="match status" value="1"/>
</dbReference>
<dbReference type="STRING" id="930118.SAMN05216429_10230"/>
<accession>A0A2S6G8N2</accession>
<evidence type="ECO:0000313" key="13">
    <source>
        <dbReference type="EMBL" id="PPK55571.1"/>
    </source>
</evidence>
<dbReference type="EMBL" id="PTIT01000005">
    <property type="protein sequence ID" value="PPK52598.1"/>
    <property type="molecule type" value="Genomic_DNA"/>
</dbReference>
<evidence type="ECO:0000256" key="4">
    <source>
        <dbReference type="ARBA" id="ARBA00023012"/>
    </source>
</evidence>
<evidence type="ECO:0000256" key="9">
    <source>
        <dbReference type="PROSITE-ProRule" id="PRU01091"/>
    </source>
</evidence>
<organism evidence="13 14">
    <name type="scientific">Marinobacter persicus</name>
    <dbReference type="NCBI Taxonomy" id="930118"/>
    <lineage>
        <taxon>Bacteria</taxon>
        <taxon>Pseudomonadati</taxon>
        <taxon>Pseudomonadota</taxon>
        <taxon>Gammaproteobacteria</taxon>
        <taxon>Pseudomonadales</taxon>
        <taxon>Marinobacteraceae</taxon>
        <taxon>Marinobacter</taxon>
    </lineage>
</organism>
<dbReference type="InterPro" id="IPR036388">
    <property type="entry name" value="WH-like_DNA-bd_sf"/>
</dbReference>
<dbReference type="InterPro" id="IPR001867">
    <property type="entry name" value="OmpR/PhoB-type_DNA-bd"/>
</dbReference>
<dbReference type="FunFam" id="3.40.50.2300:FF:000021">
    <property type="entry name" value="Two-component system response regulator KdpE"/>
    <property type="match status" value="1"/>
</dbReference>
<keyword evidence="4" id="KW-0902">Two-component regulatory system</keyword>
<dbReference type="Pfam" id="PF00486">
    <property type="entry name" value="Trans_reg_C"/>
    <property type="match status" value="1"/>
</dbReference>
<dbReference type="OrthoDB" id="9802426at2"/>
<feature type="domain" description="OmpR/PhoB-type" evidence="11">
    <location>
        <begin position="137"/>
        <end position="238"/>
    </location>
</feature>
<dbReference type="SUPFAM" id="SSF52172">
    <property type="entry name" value="CheY-like"/>
    <property type="match status" value="1"/>
</dbReference>
<dbReference type="Pfam" id="PF00072">
    <property type="entry name" value="Response_reg"/>
    <property type="match status" value="1"/>
</dbReference>
<reference evidence="13 14" key="2">
    <citation type="submission" date="2018-02" db="EMBL/GenBank/DDBJ databases">
        <title>Subsurface microbial communities from deep shales in Ohio and West Virginia, USA.</title>
        <authorList>
            <person name="Wrighton K."/>
        </authorList>
    </citation>
    <scope>NUCLEOTIDE SEQUENCE [LARGE SCALE GENOMIC DNA]</scope>
    <source>
        <strain evidence="13 14">UTICA-S1B9</strain>
    </source>
</reference>
<dbReference type="InterPro" id="IPR001789">
    <property type="entry name" value="Sig_transdc_resp-reg_receiver"/>
</dbReference>
<keyword evidence="15" id="KW-1185">Reference proteome</keyword>
<evidence type="ECO:0000256" key="7">
    <source>
        <dbReference type="ARBA" id="ARBA00023163"/>
    </source>
</evidence>
<dbReference type="Proteomes" id="UP000239648">
    <property type="component" value="Unassembled WGS sequence"/>
</dbReference>
<comment type="subcellular location">
    <subcellularLocation>
        <location evidence="1">Cytoplasm</location>
    </subcellularLocation>
</comment>
<dbReference type="SMART" id="SM00862">
    <property type="entry name" value="Trans_reg_C"/>
    <property type="match status" value="1"/>
</dbReference>
<gene>
    <name evidence="13" type="ORF">B0H24_1005152</name>
    <name evidence="12" type="ORF">BY455_105151</name>
</gene>
<keyword evidence="6 9" id="KW-0238">DNA-binding</keyword>
<keyword evidence="3 8" id="KW-0597">Phosphoprotein</keyword>
<feature type="domain" description="Response regulatory" evidence="10">
    <location>
        <begin position="12"/>
        <end position="125"/>
    </location>
</feature>
<dbReference type="GO" id="GO:0045893">
    <property type="term" value="P:positive regulation of DNA-templated transcription"/>
    <property type="evidence" value="ECO:0007669"/>
    <property type="project" value="UniProtKB-ARBA"/>
</dbReference>